<evidence type="ECO:0000313" key="5">
    <source>
        <dbReference type="Proteomes" id="UP001445076"/>
    </source>
</evidence>
<accession>A0AAW0VWV2</accession>
<protein>
    <recommendedName>
        <fullName evidence="3">DEUBAD domain-containing protein</fullName>
    </recommendedName>
</protein>
<dbReference type="InterPro" id="IPR024867">
    <property type="entry name" value="NFRKB"/>
</dbReference>
<sequence length="181" mass="21848">METVLYSGVSLELPSEICEDISLLFEILSPDTWNNHLTDDHREMLMGFLPEFSHNDLEEKTRTLEMFFMDENFRFGTPLRLFHEQLCKGFFNPEISKMRAIHKKIMYKEYRYRQKQYLHHTLEEVLVRRKRVLDIVSSMPPDDIPKIPRLPPLRDQELRSIKNSVDSWVGWKDHFRQICYQ</sequence>
<dbReference type="CDD" id="cd21865">
    <property type="entry name" value="DEUBAD_NFRKB"/>
    <property type="match status" value="1"/>
</dbReference>
<dbReference type="PANTHER" id="PTHR13052">
    <property type="entry name" value="NFRKB-RELATED"/>
    <property type="match status" value="1"/>
</dbReference>
<organism evidence="4 5">
    <name type="scientific">Cherax quadricarinatus</name>
    <name type="common">Australian red claw crayfish</name>
    <dbReference type="NCBI Taxonomy" id="27406"/>
    <lineage>
        <taxon>Eukaryota</taxon>
        <taxon>Metazoa</taxon>
        <taxon>Ecdysozoa</taxon>
        <taxon>Arthropoda</taxon>
        <taxon>Crustacea</taxon>
        <taxon>Multicrustacea</taxon>
        <taxon>Malacostraca</taxon>
        <taxon>Eumalacostraca</taxon>
        <taxon>Eucarida</taxon>
        <taxon>Decapoda</taxon>
        <taxon>Pleocyemata</taxon>
        <taxon>Astacidea</taxon>
        <taxon>Parastacoidea</taxon>
        <taxon>Parastacidae</taxon>
        <taxon>Cherax</taxon>
    </lineage>
</organism>
<dbReference type="InterPro" id="IPR044867">
    <property type="entry name" value="DEUBAD_dom"/>
</dbReference>
<dbReference type="Proteomes" id="UP001445076">
    <property type="component" value="Unassembled WGS sequence"/>
</dbReference>
<evidence type="ECO:0000256" key="2">
    <source>
        <dbReference type="ARBA" id="ARBA00023242"/>
    </source>
</evidence>
<dbReference type="GO" id="GO:0002020">
    <property type="term" value="F:protease binding"/>
    <property type="evidence" value="ECO:0007669"/>
    <property type="project" value="TreeGrafter"/>
</dbReference>
<dbReference type="EMBL" id="JARKIK010000100">
    <property type="protein sequence ID" value="KAK8721457.1"/>
    <property type="molecule type" value="Genomic_DNA"/>
</dbReference>
<dbReference type="AlphaFoldDB" id="A0AAW0VWV2"/>
<evidence type="ECO:0000259" key="3">
    <source>
        <dbReference type="PROSITE" id="PS51916"/>
    </source>
</evidence>
<dbReference type="GO" id="GO:0031011">
    <property type="term" value="C:Ino80 complex"/>
    <property type="evidence" value="ECO:0007669"/>
    <property type="project" value="InterPro"/>
</dbReference>
<comment type="caution">
    <text evidence="4">The sequence shown here is derived from an EMBL/GenBank/DDBJ whole genome shotgun (WGS) entry which is preliminary data.</text>
</comment>
<comment type="subcellular location">
    <subcellularLocation>
        <location evidence="1">Nucleus</location>
    </subcellularLocation>
</comment>
<evidence type="ECO:0000256" key="1">
    <source>
        <dbReference type="ARBA" id="ARBA00004123"/>
    </source>
</evidence>
<dbReference type="PANTHER" id="PTHR13052:SF3">
    <property type="entry name" value="NUCLEAR FACTOR RELATED TO KAPPA-B-BINDING PROTEIN"/>
    <property type="match status" value="1"/>
</dbReference>
<proteinExistence type="predicted"/>
<name>A0AAW0VWV2_CHEQU</name>
<feature type="domain" description="DEUBAD" evidence="3">
    <location>
        <begin position="14"/>
        <end position="131"/>
    </location>
</feature>
<keyword evidence="5" id="KW-1185">Reference proteome</keyword>
<keyword evidence="2" id="KW-0539">Nucleus</keyword>
<reference evidence="4 5" key="1">
    <citation type="journal article" date="2024" name="BMC Genomics">
        <title>Genome assembly of redclaw crayfish (Cherax quadricarinatus) provides insights into its immune adaptation and hypoxia tolerance.</title>
        <authorList>
            <person name="Liu Z."/>
            <person name="Zheng J."/>
            <person name="Li H."/>
            <person name="Fang K."/>
            <person name="Wang S."/>
            <person name="He J."/>
            <person name="Zhou D."/>
            <person name="Weng S."/>
            <person name="Chi M."/>
            <person name="Gu Z."/>
            <person name="He J."/>
            <person name="Li F."/>
            <person name="Wang M."/>
        </authorList>
    </citation>
    <scope>NUCLEOTIDE SEQUENCE [LARGE SCALE GENOMIC DNA]</scope>
    <source>
        <strain evidence="4">ZL_2023a</strain>
    </source>
</reference>
<evidence type="ECO:0000313" key="4">
    <source>
        <dbReference type="EMBL" id="KAK8721457.1"/>
    </source>
</evidence>
<dbReference type="PROSITE" id="PS51916">
    <property type="entry name" value="DEUBAD"/>
    <property type="match status" value="1"/>
</dbReference>
<gene>
    <name evidence="4" type="ORF">OTU49_012730</name>
</gene>